<accession>A0A6A5BFF9</accession>
<dbReference type="Pfam" id="PF16414">
    <property type="entry name" value="NPC1_N"/>
    <property type="match status" value="1"/>
</dbReference>
<name>A0A6A5BFF9_NAEFO</name>
<comment type="caution">
    <text evidence="3">The sequence shown here is derived from an EMBL/GenBank/DDBJ whole genome shotgun (WGS) entry which is preliminary data.</text>
</comment>
<dbReference type="GO" id="GO:0032934">
    <property type="term" value="F:sterol binding"/>
    <property type="evidence" value="ECO:0007669"/>
    <property type="project" value="TreeGrafter"/>
</dbReference>
<feature type="domain" description="Niemann-Pick C1 N-terminal" evidence="2">
    <location>
        <begin position="51"/>
        <end position="184"/>
    </location>
</feature>
<dbReference type="GeneID" id="68116231"/>
<dbReference type="PANTHER" id="PTHR45727">
    <property type="entry name" value="NPC INTRACELLULAR CHOLESTEROL TRANSPORTER 1"/>
    <property type="match status" value="1"/>
</dbReference>
<dbReference type="VEuPathDB" id="AmoebaDB:NF0025750"/>
<keyword evidence="4" id="KW-1185">Reference proteome</keyword>
<protein>
    <recommendedName>
        <fullName evidence="2">Niemann-Pick C1 N-terminal domain-containing protein</fullName>
    </recommendedName>
</protein>
<proteinExistence type="predicted"/>
<keyword evidence="1" id="KW-1133">Transmembrane helix</keyword>
<gene>
    <name evidence="3" type="ORF">FDP41_009014</name>
</gene>
<reference evidence="3 4" key="1">
    <citation type="journal article" date="2019" name="Sci. Rep.">
        <title>Nanopore sequencing improves the draft genome of the human pathogenic amoeba Naegleria fowleri.</title>
        <authorList>
            <person name="Liechti N."/>
            <person name="Schurch N."/>
            <person name="Bruggmann R."/>
            <person name="Wittwer M."/>
        </authorList>
    </citation>
    <scope>NUCLEOTIDE SEQUENCE [LARGE SCALE GENOMIC DNA]</scope>
    <source>
        <strain evidence="3 4">ATCC 30894</strain>
    </source>
</reference>
<dbReference type="AlphaFoldDB" id="A0A6A5BFF9"/>
<dbReference type="VEuPathDB" id="AmoebaDB:NfTy_046920"/>
<dbReference type="InterPro" id="IPR032190">
    <property type="entry name" value="NPC1_N"/>
</dbReference>
<evidence type="ECO:0000256" key="1">
    <source>
        <dbReference type="SAM" id="Phobius"/>
    </source>
</evidence>
<feature type="transmembrane region" description="Helical" evidence="1">
    <location>
        <begin position="21"/>
        <end position="44"/>
    </location>
</feature>
<feature type="transmembrane region" description="Helical" evidence="1">
    <location>
        <begin position="335"/>
        <end position="358"/>
    </location>
</feature>
<dbReference type="VEuPathDB" id="AmoebaDB:FDP41_009014"/>
<evidence type="ECO:0000313" key="4">
    <source>
        <dbReference type="Proteomes" id="UP000444721"/>
    </source>
</evidence>
<dbReference type="EMBL" id="VFQX01000066">
    <property type="protein sequence ID" value="KAF0972765.1"/>
    <property type="molecule type" value="Genomic_DNA"/>
</dbReference>
<dbReference type="Proteomes" id="UP000444721">
    <property type="component" value="Unassembled WGS sequence"/>
</dbReference>
<evidence type="ECO:0000313" key="3">
    <source>
        <dbReference type="EMBL" id="KAF0972765.1"/>
    </source>
</evidence>
<dbReference type="GO" id="GO:0015918">
    <property type="term" value="P:sterol transport"/>
    <property type="evidence" value="ECO:0007669"/>
    <property type="project" value="TreeGrafter"/>
</dbReference>
<dbReference type="OrthoDB" id="6510177at2759"/>
<dbReference type="GO" id="GO:0016020">
    <property type="term" value="C:membrane"/>
    <property type="evidence" value="ECO:0007669"/>
    <property type="project" value="TreeGrafter"/>
</dbReference>
<dbReference type="OMA" id="KMWCDFT"/>
<sequence>MPPHLQRSFSPFHRHSSTSSTPMTIFFLIYSLIAIVVSIIMMMAQFTLGGCVMTSNGFQNGTDYPTVPWKTPFHLPSNYENILSAMCPHLASQTVCCNTTQVDKMKDNFVLLDMVFWRCPACVLNMKKMWCDFTCNNQQDTFVSIAAMNPIPKYKDYIAQVDFYLSSDFQNDLWANCKDDKMAAQPVKEQYPNVQAFLQGLIQKSTPNPNITYVFQKLDDFSGTMMHERITITKKLKPLRVPKDLDHEDIYDDLTENDYKKEIRSVHEDRKKVNNMLQRRLNLLSEEQKPVSDQLSYYNATLFKCSLICPCAYCEQSCGKITPDYTCSMFGLQCYIVVTIGGSILIGLFVIAVIGSLFDRGCEWIRRRKSRIIVEDEHNYNSVNASIPPATSATHRYSTFN</sequence>
<dbReference type="RefSeq" id="XP_044557479.1">
    <property type="nucleotide sequence ID" value="XM_044712929.1"/>
</dbReference>
<dbReference type="PANTHER" id="PTHR45727:SF2">
    <property type="entry name" value="NPC INTRACELLULAR CHOLESTEROL TRANSPORTER 1"/>
    <property type="match status" value="1"/>
</dbReference>
<keyword evidence="1" id="KW-0472">Membrane</keyword>
<evidence type="ECO:0000259" key="2">
    <source>
        <dbReference type="Pfam" id="PF16414"/>
    </source>
</evidence>
<organism evidence="3 4">
    <name type="scientific">Naegleria fowleri</name>
    <name type="common">Brain eating amoeba</name>
    <dbReference type="NCBI Taxonomy" id="5763"/>
    <lineage>
        <taxon>Eukaryota</taxon>
        <taxon>Discoba</taxon>
        <taxon>Heterolobosea</taxon>
        <taxon>Tetramitia</taxon>
        <taxon>Eutetramitia</taxon>
        <taxon>Vahlkampfiidae</taxon>
        <taxon>Naegleria</taxon>
    </lineage>
</organism>
<keyword evidence="1" id="KW-0812">Transmembrane</keyword>